<evidence type="ECO:0000313" key="13">
    <source>
        <dbReference type="EMBL" id="AEA34456.1"/>
    </source>
</evidence>
<dbReference type="OrthoDB" id="9782418at2"/>
<gene>
    <name evidence="13" type="ordered locus">Hipma_1500</name>
</gene>
<comment type="similarity">
    <text evidence="3">Belongs to the UbiA prenyltransferase family.</text>
</comment>
<keyword evidence="8 12" id="KW-0812">Transmembrane</keyword>
<dbReference type="InterPro" id="IPR006371">
    <property type="entry name" value="Polyprenyltransferase_UbiA-li"/>
</dbReference>
<dbReference type="InParanoid" id="F2LTT0"/>
<comment type="cofactor">
    <cofactor evidence="1">
        <name>Mg(2+)</name>
        <dbReference type="ChEBI" id="CHEBI:18420"/>
    </cofactor>
</comment>
<dbReference type="FunFam" id="1.10.357.140:FF:000008">
    <property type="entry name" value="4-hydroxybenzoate octaprenyltransferase"/>
    <property type="match status" value="1"/>
</dbReference>
<feature type="transmembrane region" description="Helical" evidence="12">
    <location>
        <begin position="229"/>
        <end position="248"/>
    </location>
</feature>
<keyword evidence="10 12" id="KW-0472">Membrane</keyword>
<evidence type="ECO:0000313" key="14">
    <source>
        <dbReference type="Proteomes" id="UP000008139"/>
    </source>
</evidence>
<comment type="subcellular location">
    <subcellularLocation>
        <location evidence="2">Membrane</location>
        <topology evidence="2">Multi-pass membrane protein</topology>
    </subcellularLocation>
</comment>
<keyword evidence="6 13" id="KW-0808">Transferase</keyword>
<dbReference type="Gene3D" id="1.10.357.140">
    <property type="entry name" value="UbiA prenyltransferase"/>
    <property type="match status" value="1"/>
</dbReference>
<evidence type="ECO:0000256" key="5">
    <source>
        <dbReference type="ARBA" id="ARBA00022519"/>
    </source>
</evidence>
<keyword evidence="4" id="KW-1003">Cell membrane</keyword>
<dbReference type="InterPro" id="IPR000537">
    <property type="entry name" value="UbiA_prenyltransferase"/>
</dbReference>
<reference evidence="13 14" key="1">
    <citation type="journal article" date="2011" name="Stand. Genomic Sci.">
        <title>Complete genome sequence of the thermophilic sulfur-reducer Hippea maritima type strain (MH(2)).</title>
        <authorList>
            <person name="Huntemann M."/>
            <person name="Lu M."/>
            <person name="Nolan M."/>
            <person name="Lapidus A."/>
            <person name="Lucas S."/>
            <person name="Hammon N."/>
            <person name="Deshpande S."/>
            <person name="Cheng J.F."/>
            <person name="Tapia R."/>
            <person name="Han C."/>
            <person name="Goodwin L."/>
            <person name="Pitluck S."/>
            <person name="Liolios K."/>
            <person name="Pagani I."/>
            <person name="Ivanova N."/>
            <person name="Ovchinikova G."/>
            <person name="Pati A."/>
            <person name="Chen A."/>
            <person name="Palaniappan K."/>
            <person name="Land M."/>
            <person name="Hauser L."/>
            <person name="Jeffries C.D."/>
            <person name="Detter J.C."/>
            <person name="Brambilla E.M."/>
            <person name="Rohde M."/>
            <person name="Spring S."/>
            <person name="Goker M."/>
            <person name="Woyke T."/>
            <person name="Bristow J."/>
            <person name="Eisen J.A."/>
            <person name="Markowitz V."/>
            <person name="Hugenholtz P."/>
            <person name="Kyrpides N.C."/>
            <person name="Klenk H.P."/>
            <person name="Mavromatis K."/>
        </authorList>
    </citation>
    <scope>NUCLEOTIDE SEQUENCE [LARGE SCALE GENOMIC DNA]</scope>
    <source>
        <strain evidence="14">ATCC 700847 / DSM 10411 / MH2</strain>
    </source>
</reference>
<dbReference type="NCBIfam" id="TIGR01475">
    <property type="entry name" value="ubiA_other"/>
    <property type="match status" value="1"/>
</dbReference>
<dbReference type="GO" id="GO:0005886">
    <property type="term" value="C:plasma membrane"/>
    <property type="evidence" value="ECO:0007669"/>
    <property type="project" value="TreeGrafter"/>
</dbReference>
<evidence type="ECO:0000256" key="1">
    <source>
        <dbReference type="ARBA" id="ARBA00001946"/>
    </source>
</evidence>
<evidence type="ECO:0000256" key="6">
    <source>
        <dbReference type="ARBA" id="ARBA00022679"/>
    </source>
</evidence>
<evidence type="ECO:0000256" key="10">
    <source>
        <dbReference type="ARBA" id="ARBA00023136"/>
    </source>
</evidence>
<evidence type="ECO:0000256" key="4">
    <source>
        <dbReference type="ARBA" id="ARBA00022475"/>
    </source>
</evidence>
<dbReference type="Gene3D" id="1.20.120.1780">
    <property type="entry name" value="UbiA prenyltransferase"/>
    <property type="match status" value="1"/>
</dbReference>
<sequence length="284" mass="31808">MSSLKKFLSMIKFEHTIFALPFAYIGMVMGFSSGFSLRVFLLVSLAMASARSAAMALNRIIDRKYDALNERTKNREIPSGKIKLSQAYIFTAVSIIIFEVSAYFINDLAFKLSPIALFFVVTYSYTKRFSWLCHLYLGATDAIAPLGGYVAAAYSLSTPIWYLAAFVSFWIAGFDILYSLQDVEFDKKHNLHSIPVKFGISRALWIARLFHITAFVFLAISIRGFSLSWVAYVGATLVAVLLVVEHILVNPNDPKKINIAFFNINSYISLVLLVAFIAGRYCCG</sequence>
<evidence type="ECO:0000256" key="11">
    <source>
        <dbReference type="ARBA" id="ARBA00034524"/>
    </source>
</evidence>
<dbReference type="PANTHER" id="PTHR11048:SF28">
    <property type="entry name" value="4-HYDROXYBENZOATE POLYPRENYLTRANSFERASE, MITOCHONDRIAL"/>
    <property type="match status" value="1"/>
</dbReference>
<feature type="transmembrane region" description="Helical" evidence="12">
    <location>
        <begin position="260"/>
        <end position="281"/>
    </location>
</feature>
<evidence type="ECO:0000256" key="12">
    <source>
        <dbReference type="SAM" id="Phobius"/>
    </source>
</evidence>
<organism evidence="13 14">
    <name type="scientific">Hippea maritima (strain ATCC 700847 / DSM 10411 / MH2)</name>
    <dbReference type="NCBI Taxonomy" id="760142"/>
    <lineage>
        <taxon>Bacteria</taxon>
        <taxon>Pseudomonadati</taxon>
        <taxon>Campylobacterota</taxon>
        <taxon>Desulfurellia</taxon>
        <taxon>Desulfurellales</taxon>
        <taxon>Hippeaceae</taxon>
        <taxon>Hippea</taxon>
    </lineage>
</organism>
<keyword evidence="7" id="KW-0831">Ubiquinone biosynthesis</keyword>
<name>F2LTT0_HIPMA</name>
<dbReference type="GO" id="GO:0008412">
    <property type="term" value="F:4-hydroxybenzoate polyprenyltransferase activity"/>
    <property type="evidence" value="ECO:0007669"/>
    <property type="project" value="UniProtKB-EC"/>
</dbReference>
<dbReference type="EMBL" id="CP002606">
    <property type="protein sequence ID" value="AEA34456.1"/>
    <property type="molecule type" value="Genomic_DNA"/>
</dbReference>
<keyword evidence="9 12" id="KW-1133">Transmembrane helix</keyword>
<dbReference type="KEGG" id="hmr:Hipma_1500"/>
<evidence type="ECO:0000256" key="9">
    <source>
        <dbReference type="ARBA" id="ARBA00022989"/>
    </source>
</evidence>
<dbReference type="CDD" id="cd13959">
    <property type="entry name" value="PT_UbiA_COQ2"/>
    <property type="match status" value="1"/>
</dbReference>
<dbReference type="Pfam" id="PF01040">
    <property type="entry name" value="UbiA"/>
    <property type="match status" value="1"/>
</dbReference>
<accession>F2LTT0</accession>
<keyword evidence="5" id="KW-0997">Cell inner membrane</keyword>
<dbReference type="eggNOG" id="COG0382">
    <property type="taxonomic scope" value="Bacteria"/>
</dbReference>
<reference evidence="14" key="2">
    <citation type="submission" date="2011-03" db="EMBL/GenBank/DDBJ databases">
        <title>The complete genome of Hippea maritima DSM 10411.</title>
        <authorList>
            <consortium name="US DOE Joint Genome Institute (JGI-PGF)"/>
            <person name="Lucas S."/>
            <person name="Copeland A."/>
            <person name="Lapidus A."/>
            <person name="Bruce D."/>
            <person name="Goodwin L."/>
            <person name="Pitluck S."/>
            <person name="Peters L."/>
            <person name="Kyrpides N."/>
            <person name="Mavromatis K."/>
            <person name="Pagani I."/>
            <person name="Ivanova N."/>
            <person name="Mikhailova N."/>
            <person name="Lu M."/>
            <person name="Detter J.C."/>
            <person name="Tapia R."/>
            <person name="Han C."/>
            <person name="Land M."/>
            <person name="Hauser L."/>
            <person name="Markowitz V."/>
            <person name="Cheng J.-F."/>
            <person name="Hugenholtz P."/>
            <person name="Woyke T."/>
            <person name="Wu D."/>
            <person name="Spring S."/>
            <person name="Schroeder M."/>
            <person name="Brambilla E."/>
            <person name="Klenk H.-P."/>
            <person name="Eisen J.A."/>
        </authorList>
    </citation>
    <scope>NUCLEOTIDE SEQUENCE [LARGE SCALE GENOMIC DNA]</scope>
    <source>
        <strain evidence="14">ATCC 700847 / DSM 10411 / MH2</strain>
    </source>
</reference>
<dbReference type="EC" id="2.5.1.39" evidence="11"/>
<dbReference type="FunFam" id="1.20.120.1780:FF:000001">
    <property type="entry name" value="4-hydroxybenzoate octaprenyltransferase"/>
    <property type="match status" value="1"/>
</dbReference>
<dbReference type="AlphaFoldDB" id="F2LTT0"/>
<dbReference type="HOGENOM" id="CLU_034879_5_1_7"/>
<evidence type="ECO:0000256" key="2">
    <source>
        <dbReference type="ARBA" id="ARBA00004141"/>
    </source>
</evidence>
<feature type="transmembrane region" description="Helical" evidence="12">
    <location>
        <begin position="160"/>
        <end position="180"/>
    </location>
</feature>
<dbReference type="Proteomes" id="UP000008139">
    <property type="component" value="Chromosome"/>
</dbReference>
<evidence type="ECO:0000256" key="3">
    <source>
        <dbReference type="ARBA" id="ARBA00005985"/>
    </source>
</evidence>
<dbReference type="PANTHER" id="PTHR11048">
    <property type="entry name" value="PRENYLTRANSFERASES"/>
    <property type="match status" value="1"/>
</dbReference>
<feature type="transmembrane region" description="Helical" evidence="12">
    <location>
        <begin position="82"/>
        <end position="102"/>
    </location>
</feature>
<keyword evidence="14" id="KW-1185">Reference proteome</keyword>
<dbReference type="InterPro" id="IPR039653">
    <property type="entry name" value="Prenyltransferase"/>
</dbReference>
<dbReference type="STRING" id="760142.Hipma_1500"/>
<evidence type="ECO:0000256" key="7">
    <source>
        <dbReference type="ARBA" id="ARBA00022688"/>
    </source>
</evidence>
<feature type="transmembrane region" description="Helical" evidence="12">
    <location>
        <begin position="12"/>
        <end position="33"/>
    </location>
</feature>
<dbReference type="FunCoup" id="F2LTT0">
    <property type="interactions" value="307"/>
</dbReference>
<dbReference type="GO" id="GO:0006744">
    <property type="term" value="P:ubiquinone biosynthetic process"/>
    <property type="evidence" value="ECO:0007669"/>
    <property type="project" value="UniProtKB-KW"/>
</dbReference>
<dbReference type="InterPro" id="IPR044878">
    <property type="entry name" value="UbiA_sf"/>
</dbReference>
<protein>
    <recommendedName>
        <fullName evidence="11">4-hydroxybenzoate polyprenyltransferase</fullName>
        <ecNumber evidence="11">2.5.1.39</ecNumber>
    </recommendedName>
</protein>
<feature type="transmembrane region" description="Helical" evidence="12">
    <location>
        <begin position="200"/>
        <end position="223"/>
    </location>
</feature>
<feature type="transmembrane region" description="Helical" evidence="12">
    <location>
        <begin position="133"/>
        <end position="154"/>
    </location>
</feature>
<evidence type="ECO:0000256" key="8">
    <source>
        <dbReference type="ARBA" id="ARBA00022692"/>
    </source>
</evidence>
<proteinExistence type="inferred from homology"/>